<protein>
    <submittedName>
        <fullName evidence="2">Integral membrane protein</fullName>
    </submittedName>
</protein>
<evidence type="ECO:0000313" key="2">
    <source>
        <dbReference type="EMBL" id="GAY73598.1"/>
    </source>
</evidence>
<name>A0A401FMV3_9LACO</name>
<dbReference type="Proteomes" id="UP000286974">
    <property type="component" value="Unassembled WGS sequence"/>
</dbReference>
<evidence type="ECO:0000313" key="3">
    <source>
        <dbReference type="Proteomes" id="UP000286974"/>
    </source>
</evidence>
<organism evidence="2 3">
    <name type="scientific">Lentilactobacillus kosonis</name>
    <dbReference type="NCBI Taxonomy" id="2810561"/>
    <lineage>
        <taxon>Bacteria</taxon>
        <taxon>Bacillati</taxon>
        <taxon>Bacillota</taxon>
        <taxon>Bacilli</taxon>
        <taxon>Lactobacillales</taxon>
        <taxon>Lactobacillaceae</taxon>
        <taxon>Lentilactobacillus</taxon>
    </lineage>
</organism>
<keyword evidence="3" id="KW-1185">Reference proteome</keyword>
<feature type="transmembrane region" description="Helical" evidence="1">
    <location>
        <begin position="275"/>
        <end position="297"/>
    </location>
</feature>
<keyword evidence="1" id="KW-0472">Membrane</keyword>
<keyword evidence="1" id="KW-1133">Transmembrane helix</keyword>
<sequence>MESLGFSTRNIRRIDMLGGTEVTNHLLGIRNIVAIGNNQITANHDMKAAPIGFMVNDDIQNLTFEKNMVFKNLNRVVQIEAGNEYQYFKAPKLVSLNSIDKDGVHNYKLILKAQTSGSQYLYIPKIRLSGVSISVNGQMIPPIYSGLGTEVIPLGNIRAGHKFSVQITSPNSLTGVENDFAGLDNQAFNRDVVNRPISTLKFDKPKEINYQGDNFKGNINVTQNNQTLFMSMPFDMGWHIEVNGKPGKVIKVADGLMGIKLHPGNNRLHFKYEAAGLKLGIVLSIATLVLVVITELVRVRRHKM</sequence>
<dbReference type="PANTHER" id="PTHR38454">
    <property type="entry name" value="INTEGRAL MEMBRANE PROTEIN-RELATED"/>
    <property type="match status" value="1"/>
</dbReference>
<proteinExistence type="predicted"/>
<dbReference type="InterPro" id="IPR018580">
    <property type="entry name" value="Uncharacterised_YfhO"/>
</dbReference>
<evidence type="ECO:0000256" key="1">
    <source>
        <dbReference type="SAM" id="Phobius"/>
    </source>
</evidence>
<keyword evidence="1" id="KW-0812">Transmembrane</keyword>
<dbReference type="AlphaFoldDB" id="A0A401FMV3"/>
<dbReference type="EMBL" id="BEXA01000003">
    <property type="protein sequence ID" value="GAY73598.1"/>
    <property type="molecule type" value="Genomic_DNA"/>
</dbReference>
<reference evidence="2 3" key="1">
    <citation type="submission" date="2017-11" db="EMBL/GenBank/DDBJ databases">
        <title>Draft Genome Sequence of Lactobacillus curieae NBRC 111893 isolated from Koso, a Japanese sugar-Vegetable Fermented Beverage.</title>
        <authorList>
            <person name="Chiou T.Y."/>
            <person name="Oshima K."/>
            <person name="Suda W."/>
            <person name="Hattori M."/>
            <person name="Takahashi T."/>
        </authorList>
    </citation>
    <scope>NUCLEOTIDE SEQUENCE [LARGE SCALE GENOMIC DNA]</scope>
    <source>
        <strain evidence="2 3">NBRC111893</strain>
    </source>
</reference>
<gene>
    <name evidence="2" type="ORF">NBRC111893_1744</name>
</gene>
<accession>A0A401FMV3</accession>
<dbReference type="RefSeq" id="WP_369689712.1">
    <property type="nucleotide sequence ID" value="NZ_BEXA01000003.1"/>
</dbReference>
<dbReference type="Pfam" id="PF09586">
    <property type="entry name" value="YfhO"/>
    <property type="match status" value="1"/>
</dbReference>
<dbReference type="PANTHER" id="PTHR38454:SF1">
    <property type="entry name" value="INTEGRAL MEMBRANE PROTEIN"/>
    <property type="match status" value="1"/>
</dbReference>
<comment type="caution">
    <text evidence="2">The sequence shown here is derived from an EMBL/GenBank/DDBJ whole genome shotgun (WGS) entry which is preliminary data.</text>
</comment>